<organism evidence="2 3">
    <name type="scientific">Pyrenophora seminiperda CCB06</name>
    <dbReference type="NCBI Taxonomy" id="1302712"/>
    <lineage>
        <taxon>Eukaryota</taxon>
        <taxon>Fungi</taxon>
        <taxon>Dikarya</taxon>
        <taxon>Ascomycota</taxon>
        <taxon>Pezizomycotina</taxon>
        <taxon>Dothideomycetes</taxon>
        <taxon>Pleosporomycetidae</taxon>
        <taxon>Pleosporales</taxon>
        <taxon>Pleosporineae</taxon>
        <taxon>Pleosporaceae</taxon>
        <taxon>Pyrenophora</taxon>
    </lineage>
</organism>
<evidence type="ECO:0000256" key="1">
    <source>
        <dbReference type="SAM" id="SignalP"/>
    </source>
</evidence>
<dbReference type="AlphaFoldDB" id="A0A3M7M360"/>
<feature type="signal peptide" evidence="1">
    <location>
        <begin position="1"/>
        <end position="19"/>
    </location>
</feature>
<proteinExistence type="predicted"/>
<dbReference type="EMBL" id="KE747817">
    <property type="protein sequence ID" value="RMZ68824.1"/>
    <property type="molecule type" value="Genomic_DNA"/>
</dbReference>
<feature type="chain" id="PRO_5018001533" evidence="1">
    <location>
        <begin position="20"/>
        <end position="98"/>
    </location>
</feature>
<protein>
    <submittedName>
        <fullName evidence="2">Uncharacterized protein</fullName>
    </submittedName>
</protein>
<dbReference type="PROSITE" id="PS51257">
    <property type="entry name" value="PROKAR_LIPOPROTEIN"/>
    <property type="match status" value="1"/>
</dbReference>
<accession>A0A3M7M360</accession>
<name>A0A3M7M360_9PLEO</name>
<dbReference type="Proteomes" id="UP000265663">
    <property type="component" value="Unassembled WGS sequence"/>
</dbReference>
<dbReference type="OrthoDB" id="3660698at2759"/>
<evidence type="ECO:0000313" key="3">
    <source>
        <dbReference type="Proteomes" id="UP000265663"/>
    </source>
</evidence>
<sequence length="98" mass="10621">MKFAATAMLLMPIATQACATYQFCHCMNNDGVPNYSATKQICDGLGPSKGSMQGPSWQSSADECRAADGKSLDNCSWRQWCKLAGATGTDSWCRQKQT</sequence>
<keyword evidence="3" id="KW-1185">Reference proteome</keyword>
<keyword evidence="1" id="KW-0732">Signal</keyword>
<evidence type="ECO:0000313" key="2">
    <source>
        <dbReference type="EMBL" id="RMZ68824.1"/>
    </source>
</evidence>
<reference evidence="2 3" key="1">
    <citation type="journal article" date="2014" name="PLoS ONE">
        <title>De novo Genome Assembly of the Fungal Plant Pathogen Pyrenophora semeniperda.</title>
        <authorList>
            <person name="Soliai M.M."/>
            <person name="Meyer S.E."/>
            <person name="Udall J.A."/>
            <person name="Elzinga D.E."/>
            <person name="Hermansen R.A."/>
            <person name="Bodily P.M."/>
            <person name="Hart A.A."/>
            <person name="Coleman C.E."/>
        </authorList>
    </citation>
    <scope>NUCLEOTIDE SEQUENCE [LARGE SCALE GENOMIC DNA]</scope>
    <source>
        <strain evidence="2 3">CCB06</strain>
        <tissue evidence="2">Mycelium</tissue>
    </source>
</reference>
<gene>
    <name evidence="2" type="ORF">GMOD_00002688</name>
</gene>